<dbReference type="InterPro" id="IPR053932">
    <property type="entry name" value="GeBP-like_DBD"/>
</dbReference>
<comment type="similarity">
    <text evidence="1">Belongs to the GeBP family.</text>
</comment>
<feature type="region of interest" description="Disordered" evidence="2">
    <location>
        <begin position="1"/>
        <end position="87"/>
    </location>
</feature>
<dbReference type="Pfam" id="PF04504">
    <property type="entry name" value="GeBP-like_DBD"/>
    <property type="match status" value="1"/>
</dbReference>
<protein>
    <recommendedName>
        <fullName evidence="3">Glabrous enhancer-binding protein-like DBD domain-containing protein</fullName>
    </recommendedName>
</protein>
<dbReference type="PANTHER" id="PTHR31662">
    <property type="entry name" value="BNAANNG10740D PROTEIN-RELATED"/>
    <property type="match status" value="1"/>
</dbReference>
<proteinExistence type="inferred from homology"/>
<evidence type="ECO:0000256" key="1">
    <source>
        <dbReference type="ARBA" id="ARBA00010820"/>
    </source>
</evidence>
<feature type="compositionally biased region" description="Low complexity" evidence="2">
    <location>
        <begin position="42"/>
        <end position="55"/>
    </location>
</feature>
<feature type="compositionally biased region" description="Pro residues" evidence="2">
    <location>
        <begin position="56"/>
        <end position="70"/>
    </location>
</feature>
<dbReference type="PANTHER" id="PTHR31662:SF33">
    <property type="entry name" value="DNA-BINDING STOREKEEPER PROTEIN TRANSCRIPTIONAL REGULATOR-LIKE PROTEIN"/>
    <property type="match status" value="1"/>
</dbReference>
<evidence type="ECO:0000313" key="5">
    <source>
        <dbReference type="Proteomes" id="UP001153555"/>
    </source>
</evidence>
<dbReference type="Proteomes" id="UP001153555">
    <property type="component" value="Unassembled WGS sequence"/>
</dbReference>
<dbReference type="GO" id="GO:0006355">
    <property type="term" value="P:regulation of DNA-templated transcription"/>
    <property type="evidence" value="ECO:0007669"/>
    <property type="project" value="InterPro"/>
</dbReference>
<keyword evidence="5" id="KW-1185">Reference proteome</keyword>
<evidence type="ECO:0000256" key="2">
    <source>
        <dbReference type="SAM" id="MobiDB-lite"/>
    </source>
</evidence>
<accession>A0A9N7RF37</accession>
<dbReference type="InterPro" id="IPR007592">
    <property type="entry name" value="GEBP"/>
</dbReference>
<comment type="caution">
    <text evidence="4">The sequence shown here is derived from an EMBL/GenBank/DDBJ whole genome shotgun (WGS) entry which is preliminary data.</text>
</comment>
<feature type="compositionally biased region" description="Basic and acidic residues" evidence="2">
    <location>
        <begin position="198"/>
        <end position="227"/>
    </location>
</feature>
<feature type="domain" description="Glabrous enhancer-binding protein-like DBD" evidence="3">
    <location>
        <begin position="91"/>
        <end position="179"/>
    </location>
</feature>
<evidence type="ECO:0000259" key="3">
    <source>
        <dbReference type="Pfam" id="PF04504"/>
    </source>
</evidence>
<feature type="compositionally biased region" description="Basic and acidic residues" evidence="2">
    <location>
        <begin position="7"/>
        <end position="17"/>
    </location>
</feature>
<evidence type="ECO:0000313" key="4">
    <source>
        <dbReference type="EMBL" id="CAA0825143.1"/>
    </source>
</evidence>
<dbReference type="AlphaFoldDB" id="A0A9N7RF37"/>
<dbReference type="GO" id="GO:0005634">
    <property type="term" value="C:nucleus"/>
    <property type="evidence" value="ECO:0007669"/>
    <property type="project" value="TreeGrafter"/>
</dbReference>
<reference evidence="4" key="1">
    <citation type="submission" date="2019-12" db="EMBL/GenBank/DDBJ databases">
        <authorList>
            <person name="Scholes J."/>
        </authorList>
    </citation>
    <scope>NUCLEOTIDE SEQUENCE</scope>
</reference>
<sequence>MKQTRSLFRDYLGRSDSEPESMEEENRSVLSHDAPAGSDPAHNPLHPPHLNGSDPNPNPAPATDPDPRTPVTPARTRVGSRNPRPNAVPIRVFSKEDEILILHALIDHLDRNRSAKSIDLPALHRSIAGRLSCDPNPNQLKAKIRKLRKNFSDNSARAGWAPRGSHQRLVYQVSKLVWGGDSPRWGKGLNFGTRGRKARTEIENRPEEVGPSDRPDLAQEGNGPERDDMAVVRSLVPEIVGYGRGDGGMGQLIKKIGSEIFNGPAPASGAGEWWKLIVKDVELHRKEMEIKLEKAKLVLNELEPKPRSRPNN</sequence>
<dbReference type="OrthoDB" id="10397863at2759"/>
<dbReference type="EMBL" id="CACSLK010026072">
    <property type="protein sequence ID" value="CAA0825143.1"/>
    <property type="molecule type" value="Genomic_DNA"/>
</dbReference>
<organism evidence="4 5">
    <name type="scientific">Striga hermonthica</name>
    <name type="common">Purple witchweed</name>
    <name type="synonym">Buchnera hermonthica</name>
    <dbReference type="NCBI Taxonomy" id="68872"/>
    <lineage>
        <taxon>Eukaryota</taxon>
        <taxon>Viridiplantae</taxon>
        <taxon>Streptophyta</taxon>
        <taxon>Embryophyta</taxon>
        <taxon>Tracheophyta</taxon>
        <taxon>Spermatophyta</taxon>
        <taxon>Magnoliopsida</taxon>
        <taxon>eudicotyledons</taxon>
        <taxon>Gunneridae</taxon>
        <taxon>Pentapetalae</taxon>
        <taxon>asterids</taxon>
        <taxon>lamiids</taxon>
        <taxon>Lamiales</taxon>
        <taxon>Orobanchaceae</taxon>
        <taxon>Buchnereae</taxon>
        <taxon>Striga</taxon>
    </lineage>
</organism>
<gene>
    <name evidence="4" type="ORF">SHERM_21928</name>
</gene>
<feature type="region of interest" description="Disordered" evidence="2">
    <location>
        <begin position="189"/>
        <end position="227"/>
    </location>
</feature>
<name>A0A9N7RF37_STRHE</name>